<sequence>METYNPQIAGTDSSVSSDPSHEVLTINEVQKHYFQGKISKDKLYSEVRMGKIPHLRVGSKILFRRTTLDSWFKDREINSLKR</sequence>
<reference evidence="3 4" key="1">
    <citation type="submission" date="2016-08" db="EMBL/GenBank/DDBJ databases">
        <title>Genome sequencing of Paenibacillus sp. TI45-13ar, isolated from Korean traditional nuruk.</title>
        <authorList>
            <person name="Kim S.-J."/>
        </authorList>
    </citation>
    <scope>NUCLEOTIDE SEQUENCE [LARGE SCALE GENOMIC DNA]</scope>
    <source>
        <strain evidence="3 4">TI45-13ar</strain>
    </source>
</reference>
<proteinExistence type="predicted"/>
<gene>
    <name evidence="3" type="ORF">PTI45_02052</name>
</gene>
<feature type="domain" description="Helix-turn-helix" evidence="2">
    <location>
        <begin position="24"/>
        <end position="75"/>
    </location>
</feature>
<dbReference type="GO" id="GO:0003677">
    <property type="term" value="F:DNA binding"/>
    <property type="evidence" value="ECO:0007669"/>
    <property type="project" value="InterPro"/>
</dbReference>
<feature type="compositionally biased region" description="Polar residues" evidence="1">
    <location>
        <begin position="1"/>
        <end position="18"/>
    </location>
</feature>
<name>A0A1E3L3W6_9BACL</name>
<organism evidence="3 4">
    <name type="scientific">Paenibacillus nuruki</name>
    <dbReference type="NCBI Taxonomy" id="1886670"/>
    <lineage>
        <taxon>Bacteria</taxon>
        <taxon>Bacillati</taxon>
        <taxon>Bacillota</taxon>
        <taxon>Bacilli</taxon>
        <taxon>Bacillales</taxon>
        <taxon>Paenibacillaceae</taxon>
        <taxon>Paenibacillus</taxon>
    </lineage>
</organism>
<evidence type="ECO:0000259" key="2">
    <source>
        <dbReference type="Pfam" id="PF12728"/>
    </source>
</evidence>
<evidence type="ECO:0000256" key="1">
    <source>
        <dbReference type="SAM" id="MobiDB-lite"/>
    </source>
</evidence>
<comment type="caution">
    <text evidence="3">The sequence shown here is derived from an EMBL/GenBank/DDBJ whole genome shotgun (WGS) entry which is preliminary data.</text>
</comment>
<dbReference type="Proteomes" id="UP000094578">
    <property type="component" value="Unassembled WGS sequence"/>
</dbReference>
<keyword evidence="4" id="KW-1185">Reference proteome</keyword>
<dbReference type="Pfam" id="PF12728">
    <property type="entry name" value="HTH_17"/>
    <property type="match status" value="1"/>
</dbReference>
<accession>A0A1E3L3W6</accession>
<protein>
    <recommendedName>
        <fullName evidence="2">Helix-turn-helix domain-containing protein</fullName>
    </recommendedName>
</protein>
<feature type="region of interest" description="Disordered" evidence="1">
    <location>
        <begin position="1"/>
        <end position="20"/>
    </location>
</feature>
<dbReference type="EMBL" id="MDER01000036">
    <property type="protein sequence ID" value="ODP28507.1"/>
    <property type="molecule type" value="Genomic_DNA"/>
</dbReference>
<dbReference type="RefSeq" id="WP_069327481.1">
    <property type="nucleotide sequence ID" value="NZ_MDER01000036.1"/>
</dbReference>
<evidence type="ECO:0000313" key="4">
    <source>
        <dbReference type="Proteomes" id="UP000094578"/>
    </source>
</evidence>
<dbReference type="InterPro" id="IPR010093">
    <property type="entry name" value="SinI_DNA-bd"/>
</dbReference>
<dbReference type="AlphaFoldDB" id="A0A1E3L3W6"/>
<dbReference type="InterPro" id="IPR041657">
    <property type="entry name" value="HTH_17"/>
</dbReference>
<dbReference type="NCBIfam" id="TIGR01764">
    <property type="entry name" value="excise"/>
    <property type="match status" value="1"/>
</dbReference>
<dbReference type="STRING" id="1886670.PTI45_02052"/>
<evidence type="ECO:0000313" key="3">
    <source>
        <dbReference type="EMBL" id="ODP28507.1"/>
    </source>
</evidence>